<keyword evidence="2" id="KW-1015">Disulfide bond</keyword>
<accession>A0ABP6YHV1</accession>
<dbReference type="Proteomes" id="UP001500954">
    <property type="component" value="Unassembled WGS sequence"/>
</dbReference>
<protein>
    <recommendedName>
        <fullName evidence="4">LamG-like jellyroll fold domain-containing protein</fullName>
    </recommendedName>
</protein>
<proteinExistence type="predicted"/>
<dbReference type="SUPFAM" id="SSF51695">
    <property type="entry name" value="PLC-like phosphodiesterases"/>
    <property type="match status" value="1"/>
</dbReference>
<feature type="transmembrane region" description="Helical" evidence="3">
    <location>
        <begin position="495"/>
        <end position="515"/>
    </location>
</feature>
<evidence type="ECO:0000313" key="5">
    <source>
        <dbReference type="EMBL" id="GAA3584064.1"/>
    </source>
</evidence>
<dbReference type="InterPro" id="IPR006558">
    <property type="entry name" value="LamG-like"/>
</dbReference>
<keyword evidence="6" id="KW-1185">Reference proteome</keyword>
<dbReference type="SMART" id="SM00560">
    <property type="entry name" value="LamGL"/>
    <property type="match status" value="1"/>
</dbReference>
<gene>
    <name evidence="5" type="ORF">GCM10022395_35180</name>
</gene>
<evidence type="ECO:0000256" key="1">
    <source>
        <dbReference type="ARBA" id="ARBA00022729"/>
    </source>
</evidence>
<keyword evidence="1" id="KW-0732">Signal</keyword>
<dbReference type="InterPro" id="IPR017946">
    <property type="entry name" value="PLC-like_Pdiesterase_TIM-brl"/>
</dbReference>
<dbReference type="InterPro" id="IPR051677">
    <property type="entry name" value="AfsR-DnrI-RedD_regulator"/>
</dbReference>
<dbReference type="Gene3D" id="2.60.120.200">
    <property type="match status" value="1"/>
</dbReference>
<evidence type="ECO:0000256" key="2">
    <source>
        <dbReference type="ARBA" id="ARBA00023157"/>
    </source>
</evidence>
<dbReference type="InterPro" id="IPR013320">
    <property type="entry name" value="ConA-like_dom_sf"/>
</dbReference>
<keyword evidence="3" id="KW-1133">Transmembrane helix</keyword>
<dbReference type="Pfam" id="PF13385">
    <property type="entry name" value="Laminin_G_3"/>
    <property type="match status" value="1"/>
</dbReference>
<feature type="domain" description="LamG-like jellyroll fold" evidence="4">
    <location>
        <begin position="355"/>
        <end position="476"/>
    </location>
</feature>
<dbReference type="PANTHER" id="PTHR35807">
    <property type="entry name" value="TRANSCRIPTIONAL REGULATOR REDD-RELATED"/>
    <property type="match status" value="1"/>
</dbReference>
<dbReference type="PANTHER" id="PTHR35807:SF1">
    <property type="entry name" value="TRANSCRIPTIONAL REGULATOR REDD"/>
    <property type="match status" value="1"/>
</dbReference>
<dbReference type="EMBL" id="BAABCY010000099">
    <property type="protein sequence ID" value="GAA3584064.1"/>
    <property type="molecule type" value="Genomic_DNA"/>
</dbReference>
<name>A0ABP6YHV1_9FLAO</name>
<dbReference type="SUPFAM" id="SSF49899">
    <property type="entry name" value="Concanavalin A-like lectins/glucanases"/>
    <property type="match status" value="1"/>
</dbReference>
<sequence>MLFPFLYLPKGYSQNDLTVDDYVFVSGASADSITFKLHQGVRAFIFDVEKNGAKYVVKSAINEVPLKTILLEVDQFLTEDTEAVISFVFRGVYNKEDLSNFLELYFPEKIFFKTEDDWPKVDVLKEQGVRVLSVFQQDLAETSIGRVRNESKYVNRFTADPLNKLVLFSTHTKTDTTLFKHVFEFWKTTGKAPNFIDAPYLDALTVTHVADSLNRTRRFRGVLEYNGALLSEISWINSPKVITPAKFSFPLTEKEQVLSPYKNGYRITPAEVIHHVAQTDAPRLFTAYDVVLEDALEYDFTFDKTVVNRADNEWDRVITKDITFADDLERGTVLYLNAQDAFIDYSKENTLNFETPISVSVWLKPEALPEFMGIVGFGLAFSVKLNKGSPDFTAATIKDHVVERPFKIGTWQHLVVVYNPRTTVDFYLDGEKIGDIDTSEIIPSDQSLVIGNNIWGEQFYGAIDDLKIWDRGLSQREVTMLFEGADKRSESNRNYVLLALVVIFVCIVGIVMITYKRKKAKKAKPKTSIPYVIRQNKAEVEKDMLSLFGSFQLYKTKGQSPSFSPLHKQLVSYLILSAIDEKDGVTTNKLTETFWPGVSKVKAKENRSGNIRKLRMVLSQVEGLQVVFEDKKWRIVNADTLEVDVYEYMRLKEQIESDMANETIALSDLETLLELLKKGNVLQSTQTEWADYFKAKLSNEVEHLLSGIYNYHHHNLPGQVCVKMAKTILLFDSLNENALQILIIELVALGKHGLAQNAYVTFSKNYQALYAEPYGVNYQDLLK</sequence>
<reference evidence="6" key="1">
    <citation type="journal article" date="2019" name="Int. J. Syst. Evol. Microbiol.">
        <title>The Global Catalogue of Microorganisms (GCM) 10K type strain sequencing project: providing services to taxonomists for standard genome sequencing and annotation.</title>
        <authorList>
            <consortium name="The Broad Institute Genomics Platform"/>
            <consortium name="The Broad Institute Genome Sequencing Center for Infectious Disease"/>
            <person name="Wu L."/>
            <person name="Ma J."/>
        </authorList>
    </citation>
    <scope>NUCLEOTIDE SEQUENCE [LARGE SCALE GENOMIC DNA]</scope>
    <source>
        <strain evidence="6">JCM 17111</strain>
    </source>
</reference>
<comment type="caution">
    <text evidence="5">The sequence shown here is derived from an EMBL/GenBank/DDBJ whole genome shotgun (WGS) entry which is preliminary data.</text>
</comment>
<keyword evidence="3" id="KW-0472">Membrane</keyword>
<organism evidence="5 6">
    <name type="scientific">Snuella lapsa</name>
    <dbReference type="NCBI Taxonomy" id="870481"/>
    <lineage>
        <taxon>Bacteria</taxon>
        <taxon>Pseudomonadati</taxon>
        <taxon>Bacteroidota</taxon>
        <taxon>Flavobacteriia</taxon>
        <taxon>Flavobacteriales</taxon>
        <taxon>Flavobacteriaceae</taxon>
        <taxon>Snuella</taxon>
    </lineage>
</organism>
<evidence type="ECO:0000256" key="3">
    <source>
        <dbReference type="SAM" id="Phobius"/>
    </source>
</evidence>
<evidence type="ECO:0000259" key="4">
    <source>
        <dbReference type="SMART" id="SM00560"/>
    </source>
</evidence>
<keyword evidence="3" id="KW-0812">Transmembrane</keyword>
<evidence type="ECO:0000313" key="6">
    <source>
        <dbReference type="Proteomes" id="UP001500954"/>
    </source>
</evidence>